<gene>
    <name evidence="5" type="ORF">GCM10009819_00570</name>
</gene>
<dbReference type="InterPro" id="IPR015637">
    <property type="entry name" value="MUG/TDG"/>
</dbReference>
<dbReference type="SMART" id="SM00987">
    <property type="entry name" value="UreE_C"/>
    <property type="match status" value="1"/>
</dbReference>
<evidence type="ECO:0000256" key="2">
    <source>
        <dbReference type="ARBA" id="ARBA00022801"/>
    </source>
</evidence>
<keyword evidence="1" id="KW-0227">DNA damage</keyword>
<dbReference type="PANTHER" id="PTHR12159:SF9">
    <property type="entry name" value="G_T MISMATCH-SPECIFIC THYMINE DNA GLYCOSYLASE"/>
    <property type="match status" value="1"/>
</dbReference>
<dbReference type="EMBL" id="BAAAPW010000001">
    <property type="protein sequence ID" value="GAA2021946.1"/>
    <property type="molecule type" value="Genomic_DNA"/>
</dbReference>
<protein>
    <submittedName>
        <fullName evidence="5">Mismatch-specific DNA-glycosylase</fullName>
    </submittedName>
</protein>
<dbReference type="SUPFAM" id="SSF52141">
    <property type="entry name" value="Uracil-DNA glycosylase-like"/>
    <property type="match status" value="1"/>
</dbReference>
<sequence>MADGADGQGRRVMGFTRAELESFRGRSVPDLMPEHPRLVFVGINPGLWTAATGAHFARPGNRFYPALAEAGIIPRLPDVANGMTEADRRMFLDAGIGISNLVHRATARADELDRVELREGAERLAHDVAGWHPRVVAIVGLTAYRQGFDRPKAVAGRQESPLGGAELWVVPNPSGLNAHATVADLARAYAGPARAAGIVGPEGR</sequence>
<keyword evidence="6" id="KW-1185">Reference proteome</keyword>
<evidence type="ECO:0000256" key="1">
    <source>
        <dbReference type="ARBA" id="ARBA00022763"/>
    </source>
</evidence>
<evidence type="ECO:0000259" key="4">
    <source>
        <dbReference type="SMART" id="SM00986"/>
    </source>
</evidence>
<dbReference type="Proteomes" id="UP001501196">
    <property type="component" value="Unassembled WGS sequence"/>
</dbReference>
<dbReference type="InterPro" id="IPR036895">
    <property type="entry name" value="Uracil-DNA_glycosylase-like_sf"/>
</dbReference>
<accession>A0ABP5FC60</accession>
<dbReference type="SMART" id="SM00986">
    <property type="entry name" value="UDG"/>
    <property type="match status" value="1"/>
</dbReference>
<evidence type="ECO:0000256" key="3">
    <source>
        <dbReference type="ARBA" id="ARBA00023204"/>
    </source>
</evidence>
<comment type="caution">
    <text evidence="5">The sequence shown here is derived from an EMBL/GenBank/DDBJ whole genome shotgun (WGS) entry which is preliminary data.</text>
</comment>
<evidence type="ECO:0000313" key="6">
    <source>
        <dbReference type="Proteomes" id="UP001501196"/>
    </source>
</evidence>
<dbReference type="Gene3D" id="3.40.470.10">
    <property type="entry name" value="Uracil-DNA glycosylase-like domain"/>
    <property type="match status" value="1"/>
</dbReference>
<evidence type="ECO:0000313" key="5">
    <source>
        <dbReference type="EMBL" id="GAA2021946.1"/>
    </source>
</evidence>
<keyword evidence="2" id="KW-0378">Hydrolase</keyword>
<organism evidence="5 6">
    <name type="scientific">Agromyces tropicus</name>
    <dbReference type="NCBI Taxonomy" id="555371"/>
    <lineage>
        <taxon>Bacteria</taxon>
        <taxon>Bacillati</taxon>
        <taxon>Actinomycetota</taxon>
        <taxon>Actinomycetes</taxon>
        <taxon>Micrococcales</taxon>
        <taxon>Microbacteriaceae</taxon>
        <taxon>Agromyces</taxon>
    </lineage>
</organism>
<reference evidence="6" key="1">
    <citation type="journal article" date="2019" name="Int. J. Syst. Evol. Microbiol.">
        <title>The Global Catalogue of Microorganisms (GCM) 10K type strain sequencing project: providing services to taxonomists for standard genome sequencing and annotation.</title>
        <authorList>
            <consortium name="The Broad Institute Genomics Platform"/>
            <consortium name="The Broad Institute Genome Sequencing Center for Infectious Disease"/>
            <person name="Wu L."/>
            <person name="Ma J."/>
        </authorList>
    </citation>
    <scope>NUCLEOTIDE SEQUENCE [LARGE SCALE GENOMIC DNA]</scope>
    <source>
        <strain evidence="6">JCM 15672</strain>
    </source>
</reference>
<dbReference type="Pfam" id="PF03167">
    <property type="entry name" value="UDG"/>
    <property type="match status" value="1"/>
</dbReference>
<keyword evidence="3" id="KW-0234">DNA repair</keyword>
<dbReference type="PANTHER" id="PTHR12159">
    <property type="entry name" value="G/T AND G/U MISMATCH-SPECIFIC DNA GLYCOSYLASE"/>
    <property type="match status" value="1"/>
</dbReference>
<feature type="domain" description="Uracil-DNA glycosylase-like" evidence="4">
    <location>
        <begin position="29"/>
        <end position="186"/>
    </location>
</feature>
<proteinExistence type="predicted"/>
<dbReference type="CDD" id="cd10028">
    <property type="entry name" value="UDG-F2_TDG_MUG"/>
    <property type="match status" value="1"/>
</dbReference>
<dbReference type="InterPro" id="IPR005122">
    <property type="entry name" value="Uracil-DNA_glycosylase-like"/>
</dbReference>
<name>A0ABP5FC60_9MICO</name>